<reference evidence="1 2" key="1">
    <citation type="submission" date="2018-06" db="EMBL/GenBank/DDBJ databases">
        <title>Genome analysis of cellulolytic fungus Trichoderma lentiforme CFAM-422.</title>
        <authorList>
            <person name="Steindorff A.S."/>
            <person name="Formighieri E.F."/>
            <person name="Midorikawa G.E.O."/>
            <person name="Tamietti M.S."/>
            <person name="Ramos E.Z."/>
            <person name="Silva A.S."/>
            <person name="Bon E.P.S."/>
            <person name="Mendes T.D."/>
            <person name="Damaso M.C.T."/>
            <person name="Favaro L.C.L."/>
        </authorList>
    </citation>
    <scope>NUCLEOTIDE SEQUENCE [LARGE SCALE GENOMIC DNA]</scope>
    <source>
        <strain evidence="1 2">CFAM-422</strain>
    </source>
</reference>
<sequence length="95" mass="10201">MGELRALKREISADGGSAAAVVILSRGMSAIERLKVWRELRTRLSPLSRGYVPIVSELCLPRTGSYVGWLLRAKPLSNLFCSPAIGPGLSGVLAH</sequence>
<dbReference type="EMBL" id="QLNT01000009">
    <property type="protein sequence ID" value="KAF3072174.1"/>
    <property type="molecule type" value="Genomic_DNA"/>
</dbReference>
<evidence type="ECO:0000313" key="1">
    <source>
        <dbReference type="EMBL" id="KAF3072174.1"/>
    </source>
</evidence>
<gene>
    <name evidence="1" type="ORF">CFAM422_005709</name>
</gene>
<evidence type="ECO:0000313" key="2">
    <source>
        <dbReference type="Proteomes" id="UP000801864"/>
    </source>
</evidence>
<proteinExistence type="predicted"/>
<organism evidence="1 2">
    <name type="scientific">Trichoderma lentiforme</name>
    <dbReference type="NCBI Taxonomy" id="1567552"/>
    <lineage>
        <taxon>Eukaryota</taxon>
        <taxon>Fungi</taxon>
        <taxon>Dikarya</taxon>
        <taxon>Ascomycota</taxon>
        <taxon>Pezizomycotina</taxon>
        <taxon>Sordariomycetes</taxon>
        <taxon>Hypocreomycetidae</taxon>
        <taxon>Hypocreales</taxon>
        <taxon>Hypocreaceae</taxon>
        <taxon>Trichoderma</taxon>
    </lineage>
</organism>
<protein>
    <submittedName>
        <fullName evidence="1">Uncharacterized protein</fullName>
    </submittedName>
</protein>
<keyword evidence="2" id="KW-1185">Reference proteome</keyword>
<accession>A0A9P4XGW5</accession>
<dbReference type="Proteomes" id="UP000801864">
    <property type="component" value="Unassembled WGS sequence"/>
</dbReference>
<name>A0A9P4XGW5_9HYPO</name>
<comment type="caution">
    <text evidence="1">The sequence shown here is derived from an EMBL/GenBank/DDBJ whole genome shotgun (WGS) entry which is preliminary data.</text>
</comment>
<dbReference type="AlphaFoldDB" id="A0A9P4XGW5"/>